<comment type="caution">
    <text evidence="2">The sequence shown here is derived from an EMBL/GenBank/DDBJ whole genome shotgun (WGS) entry which is preliminary data.</text>
</comment>
<dbReference type="RefSeq" id="WP_074980866.1">
    <property type="nucleotide sequence ID" value="NZ_CP104727.1"/>
</dbReference>
<protein>
    <submittedName>
        <fullName evidence="2">Uncharacterized protein</fullName>
    </submittedName>
</protein>
<organism evidence="2 3">
    <name type="scientific">Pseudomonas citronellolis</name>
    <dbReference type="NCBI Taxonomy" id="53408"/>
    <lineage>
        <taxon>Bacteria</taxon>
        <taxon>Pseudomonadati</taxon>
        <taxon>Pseudomonadota</taxon>
        <taxon>Gammaproteobacteria</taxon>
        <taxon>Pseudomonadales</taxon>
        <taxon>Pseudomonadaceae</taxon>
        <taxon>Pseudomonas</taxon>
    </lineage>
</organism>
<sequence length="98" mass="10317">MTRIVLHIDRLLLRGIDPADADALAAALRQEVQRLLGASGLPPLQEQPRRARRPDKLRIAADAGAQGLGQAVAASLVHGPQGLWPQAPRGAKDGGPQP</sequence>
<name>A0AAQ1HNS7_9PSED</name>
<keyword evidence="3" id="KW-1185">Reference proteome</keyword>
<dbReference type="AlphaFoldDB" id="A0AAQ1HNS7"/>
<gene>
    <name evidence="2" type="ORF">SAMN05216577_11556</name>
</gene>
<evidence type="ECO:0000313" key="3">
    <source>
        <dbReference type="Proteomes" id="UP000183385"/>
    </source>
</evidence>
<accession>A0AAQ1HNS7</accession>
<dbReference type="EMBL" id="FOLS01000015">
    <property type="protein sequence ID" value="SFD04350.1"/>
    <property type="molecule type" value="Genomic_DNA"/>
</dbReference>
<reference evidence="2 3" key="1">
    <citation type="submission" date="2016-10" db="EMBL/GenBank/DDBJ databases">
        <authorList>
            <person name="Varghese N."/>
            <person name="Submissions S."/>
        </authorList>
    </citation>
    <scope>NUCLEOTIDE SEQUENCE [LARGE SCALE GENOMIC DNA]</scope>
    <source>
        <strain evidence="2 3">LMG 18378</strain>
    </source>
</reference>
<feature type="region of interest" description="Disordered" evidence="1">
    <location>
        <begin position="79"/>
        <end position="98"/>
    </location>
</feature>
<evidence type="ECO:0000313" key="2">
    <source>
        <dbReference type="EMBL" id="SFD04350.1"/>
    </source>
</evidence>
<proteinExistence type="predicted"/>
<evidence type="ECO:0000256" key="1">
    <source>
        <dbReference type="SAM" id="MobiDB-lite"/>
    </source>
</evidence>
<dbReference type="Proteomes" id="UP000183385">
    <property type="component" value="Unassembled WGS sequence"/>
</dbReference>